<protein>
    <submittedName>
        <fullName evidence="1">Uncharacterized protein</fullName>
    </submittedName>
</protein>
<dbReference type="EMBL" id="CAJNOJ010000318">
    <property type="protein sequence ID" value="CAF1395081.1"/>
    <property type="molecule type" value="Genomic_DNA"/>
</dbReference>
<comment type="caution">
    <text evidence="1">The sequence shown here is derived from an EMBL/GenBank/DDBJ whole genome shotgun (WGS) entry which is preliminary data.</text>
</comment>
<name>A0A815KLK8_ADIRI</name>
<dbReference type="EMBL" id="CAJNOR010008833">
    <property type="protein sequence ID" value="CAF1638179.1"/>
    <property type="molecule type" value="Genomic_DNA"/>
</dbReference>
<reference evidence="1" key="1">
    <citation type="submission" date="2021-02" db="EMBL/GenBank/DDBJ databases">
        <authorList>
            <person name="Nowell W R."/>
        </authorList>
    </citation>
    <scope>NUCLEOTIDE SEQUENCE</scope>
</reference>
<evidence type="ECO:0000313" key="2">
    <source>
        <dbReference type="EMBL" id="CAF1638179.1"/>
    </source>
</evidence>
<organism evidence="1 4">
    <name type="scientific">Adineta ricciae</name>
    <name type="common">Rotifer</name>
    <dbReference type="NCBI Taxonomy" id="249248"/>
    <lineage>
        <taxon>Eukaryota</taxon>
        <taxon>Metazoa</taxon>
        <taxon>Spiralia</taxon>
        <taxon>Gnathifera</taxon>
        <taxon>Rotifera</taxon>
        <taxon>Eurotatoria</taxon>
        <taxon>Bdelloidea</taxon>
        <taxon>Adinetida</taxon>
        <taxon>Adinetidae</taxon>
        <taxon>Adineta</taxon>
    </lineage>
</organism>
<evidence type="ECO:0000313" key="3">
    <source>
        <dbReference type="Proteomes" id="UP000663828"/>
    </source>
</evidence>
<evidence type="ECO:0000313" key="4">
    <source>
        <dbReference type="Proteomes" id="UP000663852"/>
    </source>
</evidence>
<keyword evidence="3" id="KW-1185">Reference proteome</keyword>
<accession>A0A815KLK8</accession>
<gene>
    <name evidence="1" type="ORF">EDS130_LOCUS35689</name>
    <name evidence="2" type="ORF">XAT740_LOCUS52835</name>
</gene>
<sequence>MQSVSLSVTIINEKDCCASDVHNTDLSTVRHVTLTRVAWIRGTFQVLINSTMRERLGLELSTIVTSDYLASEFTEIVASRGSHPLCKMIYIVNLLTGNFYMTSPTFVADLPVDFVLGTMYFEYFDRGFRSGRLIILSEERDRRRQQEEEELRRQAYKNIL</sequence>
<dbReference type="AlphaFoldDB" id="A0A815KLK8"/>
<dbReference type="Proteomes" id="UP000663828">
    <property type="component" value="Unassembled WGS sequence"/>
</dbReference>
<evidence type="ECO:0000313" key="1">
    <source>
        <dbReference type="EMBL" id="CAF1395081.1"/>
    </source>
</evidence>
<proteinExistence type="predicted"/>
<dbReference type="Proteomes" id="UP000663852">
    <property type="component" value="Unassembled WGS sequence"/>
</dbReference>